<dbReference type="NCBIfam" id="TIGR02614">
    <property type="entry name" value="ftsW"/>
    <property type="match status" value="1"/>
</dbReference>
<keyword evidence="5" id="KW-0328">Glycosyltransferase</keyword>
<keyword evidence="3" id="KW-1003">Cell membrane</keyword>
<keyword evidence="23" id="KW-1185">Reference proteome</keyword>
<keyword evidence="8" id="KW-0133">Cell shape</keyword>
<keyword evidence="9" id="KW-0573">Peptidoglycan synthesis</keyword>
<dbReference type="GO" id="GO:0051301">
    <property type="term" value="P:cell division"/>
    <property type="evidence" value="ECO:0007669"/>
    <property type="project" value="UniProtKB-KW"/>
</dbReference>
<dbReference type="InterPro" id="IPR018365">
    <property type="entry name" value="Cell_cycle_FtsW-rel_CS"/>
</dbReference>
<comment type="pathway">
    <text evidence="2">Cell wall biogenesis; peptidoglycan biosynthesis.</text>
</comment>
<keyword evidence="11 21" id="KW-0472">Membrane</keyword>
<keyword evidence="13" id="KW-0961">Cell wall biogenesis/degradation</keyword>
<reference evidence="22 23" key="1">
    <citation type="submission" date="2019-02" db="EMBL/GenBank/DDBJ databases">
        <authorList>
            <person name="Fomenkov A."/>
            <person name="Dubinina G."/>
            <person name="Grabovich M."/>
            <person name="Vincze T."/>
            <person name="Roberts R.J."/>
        </authorList>
    </citation>
    <scope>NUCLEOTIDE SEQUENCE [LARGE SCALE GENOMIC DNA]</scope>
    <source>
        <strain evidence="22 23">P</strain>
    </source>
</reference>
<dbReference type="GO" id="GO:0032153">
    <property type="term" value="C:cell division site"/>
    <property type="evidence" value="ECO:0007669"/>
    <property type="project" value="TreeGrafter"/>
</dbReference>
<dbReference type="EMBL" id="CP035807">
    <property type="protein sequence ID" value="QEN03746.1"/>
    <property type="molecule type" value="Genomic_DNA"/>
</dbReference>
<keyword evidence="4" id="KW-0132">Cell division</keyword>
<evidence type="ECO:0000256" key="16">
    <source>
        <dbReference type="ARBA" id="ARBA00038053"/>
    </source>
</evidence>
<evidence type="ECO:0000256" key="5">
    <source>
        <dbReference type="ARBA" id="ARBA00022676"/>
    </source>
</evidence>
<evidence type="ECO:0000313" key="23">
    <source>
        <dbReference type="Proteomes" id="UP000323824"/>
    </source>
</evidence>
<dbReference type="AlphaFoldDB" id="A0A5C1QAC2"/>
<keyword evidence="10 21" id="KW-1133">Transmembrane helix</keyword>
<keyword evidence="6" id="KW-0808">Transferase</keyword>
<gene>
    <name evidence="22" type="primary">ftsW</name>
    <name evidence="22" type="ORF">EW093_03200</name>
</gene>
<dbReference type="PROSITE" id="PS00428">
    <property type="entry name" value="FTSW_RODA_SPOVE"/>
    <property type="match status" value="1"/>
</dbReference>
<dbReference type="GO" id="GO:0015648">
    <property type="term" value="F:lipid-linked peptidoglycan transporter activity"/>
    <property type="evidence" value="ECO:0007669"/>
    <property type="project" value="TreeGrafter"/>
</dbReference>
<dbReference type="Proteomes" id="UP000323824">
    <property type="component" value="Chromosome"/>
</dbReference>
<dbReference type="OrthoDB" id="9768187at2"/>
<comment type="similarity">
    <text evidence="16">Belongs to the SEDS family. FtsW subfamily.</text>
</comment>
<protein>
    <recommendedName>
        <fullName evidence="17">Probable peptidoglycan glycosyltransferase FtsW</fullName>
        <ecNumber evidence="19">2.4.99.28</ecNumber>
    </recommendedName>
    <alternativeName>
        <fullName evidence="18">Cell division protein FtsW</fullName>
    </alternativeName>
    <alternativeName>
        <fullName evidence="15">Cell wall polymerase</fullName>
    </alternativeName>
    <alternativeName>
        <fullName evidence="14">Peptidoglycan polymerase</fullName>
    </alternativeName>
</protein>
<evidence type="ECO:0000256" key="3">
    <source>
        <dbReference type="ARBA" id="ARBA00022475"/>
    </source>
</evidence>
<dbReference type="GO" id="GO:0008955">
    <property type="term" value="F:peptidoglycan glycosyltransferase activity"/>
    <property type="evidence" value="ECO:0007669"/>
    <property type="project" value="UniProtKB-EC"/>
</dbReference>
<sequence length="384" mass="42428">MANNIKNQFTFESISSKKSVDLHLIMIVILLAGIGAVSLFSASWYFSLKVDRGPYYFFYRHLQFLGLGVILAILITFINIDFFEKFASLILLISLILNLLVFIPGLGRTISGGTRWFEIAGIKFQPSELVKITLTIYLARMFDKKRGMINDMSRTILPALIVVGFSSWIIIIQNDFSTSFFVFSLSLILLFLSGVKIRFIGIISGFCLLVASLVIMVQPYRIRRILSWLSPEKDPLASGYQVLTSLKALYQGGFSGKGLGAGNIKLGPLPQAHSDFVFTVVGEEAGLIGVFAIITLFVIFFLKGISIAKRQDSSFKVLVGAGFSCAIFFQAMLNMGVVSGLLPPTGIPLPFFSQGGTSILVTMIMVGFLFNLSRFEDVEVEDEF</sequence>
<feature type="transmembrane region" description="Helical" evidence="21">
    <location>
        <begin position="317"/>
        <end position="339"/>
    </location>
</feature>
<evidence type="ECO:0000256" key="4">
    <source>
        <dbReference type="ARBA" id="ARBA00022618"/>
    </source>
</evidence>
<feature type="transmembrane region" description="Helical" evidence="21">
    <location>
        <begin position="202"/>
        <end position="220"/>
    </location>
</feature>
<evidence type="ECO:0000256" key="2">
    <source>
        <dbReference type="ARBA" id="ARBA00004752"/>
    </source>
</evidence>
<evidence type="ECO:0000256" key="8">
    <source>
        <dbReference type="ARBA" id="ARBA00022960"/>
    </source>
</evidence>
<evidence type="ECO:0000256" key="14">
    <source>
        <dbReference type="ARBA" id="ARBA00032370"/>
    </source>
</evidence>
<reference evidence="22 23" key="2">
    <citation type="submission" date="2019-09" db="EMBL/GenBank/DDBJ databases">
        <title>Complete Genome Sequence and Methylome Analysis of free living Spirochaetas.</title>
        <authorList>
            <person name="Leshcheva N."/>
            <person name="Mikheeva N."/>
        </authorList>
    </citation>
    <scope>NUCLEOTIDE SEQUENCE [LARGE SCALE GENOMIC DNA]</scope>
    <source>
        <strain evidence="22 23">P</strain>
    </source>
</reference>
<evidence type="ECO:0000313" key="22">
    <source>
        <dbReference type="EMBL" id="QEN03746.1"/>
    </source>
</evidence>
<proteinExistence type="inferred from homology"/>
<keyword evidence="7 21" id="KW-0812">Transmembrane</keyword>
<dbReference type="RefSeq" id="WP_149567004.1">
    <property type="nucleotide sequence ID" value="NZ_CP035807.1"/>
</dbReference>
<keyword evidence="12" id="KW-0131">Cell cycle</keyword>
<comment type="catalytic activity">
    <reaction evidence="20">
        <text>[GlcNAc-(1-&gt;4)-Mur2Ac(oyl-L-Ala-gamma-D-Glu-L-Lys-D-Ala-D-Ala)](n)-di-trans,octa-cis-undecaprenyl diphosphate + beta-D-GlcNAc-(1-&gt;4)-Mur2Ac(oyl-L-Ala-gamma-D-Glu-L-Lys-D-Ala-D-Ala)-di-trans,octa-cis-undecaprenyl diphosphate = [GlcNAc-(1-&gt;4)-Mur2Ac(oyl-L-Ala-gamma-D-Glu-L-Lys-D-Ala-D-Ala)](n+1)-di-trans,octa-cis-undecaprenyl diphosphate + di-trans,octa-cis-undecaprenyl diphosphate + H(+)</text>
        <dbReference type="Rhea" id="RHEA:23708"/>
        <dbReference type="Rhea" id="RHEA-COMP:9602"/>
        <dbReference type="Rhea" id="RHEA-COMP:9603"/>
        <dbReference type="ChEBI" id="CHEBI:15378"/>
        <dbReference type="ChEBI" id="CHEBI:58405"/>
        <dbReference type="ChEBI" id="CHEBI:60033"/>
        <dbReference type="ChEBI" id="CHEBI:78435"/>
        <dbReference type="EC" id="2.4.99.28"/>
    </reaction>
</comment>
<evidence type="ECO:0000256" key="19">
    <source>
        <dbReference type="ARBA" id="ARBA00044770"/>
    </source>
</evidence>
<evidence type="ECO:0000256" key="17">
    <source>
        <dbReference type="ARBA" id="ARBA00041185"/>
    </source>
</evidence>
<dbReference type="GO" id="GO:0008360">
    <property type="term" value="P:regulation of cell shape"/>
    <property type="evidence" value="ECO:0007669"/>
    <property type="project" value="UniProtKB-KW"/>
</dbReference>
<evidence type="ECO:0000256" key="15">
    <source>
        <dbReference type="ARBA" id="ARBA00033270"/>
    </source>
</evidence>
<dbReference type="GO" id="GO:0009252">
    <property type="term" value="P:peptidoglycan biosynthetic process"/>
    <property type="evidence" value="ECO:0007669"/>
    <property type="project" value="UniProtKB-KW"/>
</dbReference>
<feature type="transmembrane region" description="Helical" evidence="21">
    <location>
        <begin position="155"/>
        <end position="172"/>
    </location>
</feature>
<comment type="subcellular location">
    <subcellularLocation>
        <location evidence="1">Cell membrane</location>
        <topology evidence="1">Multi-pass membrane protein</topology>
    </subcellularLocation>
</comment>
<evidence type="ECO:0000256" key="13">
    <source>
        <dbReference type="ARBA" id="ARBA00023316"/>
    </source>
</evidence>
<evidence type="ECO:0000256" key="12">
    <source>
        <dbReference type="ARBA" id="ARBA00023306"/>
    </source>
</evidence>
<feature type="transmembrane region" description="Helical" evidence="21">
    <location>
        <begin position="58"/>
        <end position="80"/>
    </location>
</feature>
<dbReference type="InterPro" id="IPR013437">
    <property type="entry name" value="FtsW"/>
</dbReference>
<evidence type="ECO:0000256" key="9">
    <source>
        <dbReference type="ARBA" id="ARBA00022984"/>
    </source>
</evidence>
<evidence type="ECO:0000256" key="21">
    <source>
        <dbReference type="SAM" id="Phobius"/>
    </source>
</evidence>
<feature type="transmembrane region" description="Helical" evidence="21">
    <location>
        <begin position="86"/>
        <end position="106"/>
    </location>
</feature>
<feature type="transmembrane region" description="Helical" evidence="21">
    <location>
        <begin position="22"/>
        <end position="46"/>
    </location>
</feature>
<feature type="transmembrane region" description="Helical" evidence="21">
    <location>
        <begin position="285"/>
        <end position="305"/>
    </location>
</feature>
<name>A0A5C1QAC2_9SPIO</name>
<dbReference type="GO" id="GO:0005886">
    <property type="term" value="C:plasma membrane"/>
    <property type="evidence" value="ECO:0007669"/>
    <property type="project" value="UniProtKB-SubCell"/>
</dbReference>
<accession>A0A5C1QAC2</accession>
<dbReference type="Pfam" id="PF01098">
    <property type="entry name" value="FTSW_RODA_SPOVE"/>
    <property type="match status" value="1"/>
</dbReference>
<dbReference type="KEGG" id="sper:EW093_03200"/>
<dbReference type="PANTHER" id="PTHR30474">
    <property type="entry name" value="CELL CYCLE PROTEIN"/>
    <property type="match status" value="1"/>
</dbReference>
<evidence type="ECO:0000256" key="10">
    <source>
        <dbReference type="ARBA" id="ARBA00022989"/>
    </source>
</evidence>
<feature type="transmembrane region" description="Helical" evidence="21">
    <location>
        <begin position="178"/>
        <end position="195"/>
    </location>
</feature>
<dbReference type="PANTHER" id="PTHR30474:SF2">
    <property type="entry name" value="PEPTIDOGLYCAN GLYCOSYLTRANSFERASE FTSW-RELATED"/>
    <property type="match status" value="1"/>
</dbReference>
<dbReference type="GO" id="GO:0071555">
    <property type="term" value="P:cell wall organization"/>
    <property type="evidence" value="ECO:0007669"/>
    <property type="project" value="UniProtKB-KW"/>
</dbReference>
<evidence type="ECO:0000256" key="6">
    <source>
        <dbReference type="ARBA" id="ARBA00022679"/>
    </source>
</evidence>
<evidence type="ECO:0000256" key="7">
    <source>
        <dbReference type="ARBA" id="ARBA00022692"/>
    </source>
</evidence>
<evidence type="ECO:0000256" key="20">
    <source>
        <dbReference type="ARBA" id="ARBA00049902"/>
    </source>
</evidence>
<dbReference type="InterPro" id="IPR001182">
    <property type="entry name" value="FtsW/RodA"/>
</dbReference>
<evidence type="ECO:0000256" key="1">
    <source>
        <dbReference type="ARBA" id="ARBA00004651"/>
    </source>
</evidence>
<feature type="transmembrane region" description="Helical" evidence="21">
    <location>
        <begin position="351"/>
        <end position="370"/>
    </location>
</feature>
<dbReference type="EC" id="2.4.99.28" evidence="19"/>
<organism evidence="22 23">
    <name type="scientific">Thiospirochaeta perfilievii</name>
    <dbReference type="NCBI Taxonomy" id="252967"/>
    <lineage>
        <taxon>Bacteria</taxon>
        <taxon>Pseudomonadati</taxon>
        <taxon>Spirochaetota</taxon>
        <taxon>Spirochaetia</taxon>
        <taxon>Spirochaetales</taxon>
        <taxon>Spirochaetaceae</taxon>
        <taxon>Thiospirochaeta</taxon>
    </lineage>
</organism>
<evidence type="ECO:0000256" key="18">
    <source>
        <dbReference type="ARBA" id="ARBA00041418"/>
    </source>
</evidence>
<evidence type="ECO:0000256" key="11">
    <source>
        <dbReference type="ARBA" id="ARBA00023136"/>
    </source>
</evidence>